<reference evidence="1 2" key="1">
    <citation type="journal article" date="2021" name="Commun. Biol.">
        <title>The genome of Shorea leprosula (Dipterocarpaceae) highlights the ecological relevance of drought in aseasonal tropical rainforests.</title>
        <authorList>
            <person name="Ng K.K.S."/>
            <person name="Kobayashi M.J."/>
            <person name="Fawcett J.A."/>
            <person name="Hatakeyama M."/>
            <person name="Paape T."/>
            <person name="Ng C.H."/>
            <person name="Ang C.C."/>
            <person name="Tnah L.H."/>
            <person name="Lee C.T."/>
            <person name="Nishiyama T."/>
            <person name="Sese J."/>
            <person name="O'Brien M.J."/>
            <person name="Copetti D."/>
            <person name="Mohd Noor M.I."/>
            <person name="Ong R.C."/>
            <person name="Putra M."/>
            <person name="Sireger I.Z."/>
            <person name="Indrioko S."/>
            <person name="Kosugi Y."/>
            <person name="Izuno A."/>
            <person name="Isagi Y."/>
            <person name="Lee S.L."/>
            <person name="Shimizu K.K."/>
        </authorList>
    </citation>
    <scope>NUCLEOTIDE SEQUENCE [LARGE SCALE GENOMIC DNA]</scope>
    <source>
        <strain evidence="1">214</strain>
    </source>
</reference>
<evidence type="ECO:0000313" key="1">
    <source>
        <dbReference type="EMBL" id="GKV47391.1"/>
    </source>
</evidence>
<protein>
    <submittedName>
        <fullName evidence="1">Uncharacterized protein</fullName>
    </submittedName>
</protein>
<proteinExistence type="predicted"/>
<gene>
    <name evidence="1" type="ORF">SLEP1_g54298</name>
</gene>
<evidence type="ECO:0000313" key="2">
    <source>
        <dbReference type="Proteomes" id="UP001054252"/>
    </source>
</evidence>
<organism evidence="1 2">
    <name type="scientific">Rubroshorea leprosula</name>
    <dbReference type="NCBI Taxonomy" id="152421"/>
    <lineage>
        <taxon>Eukaryota</taxon>
        <taxon>Viridiplantae</taxon>
        <taxon>Streptophyta</taxon>
        <taxon>Embryophyta</taxon>
        <taxon>Tracheophyta</taxon>
        <taxon>Spermatophyta</taxon>
        <taxon>Magnoliopsida</taxon>
        <taxon>eudicotyledons</taxon>
        <taxon>Gunneridae</taxon>
        <taxon>Pentapetalae</taxon>
        <taxon>rosids</taxon>
        <taxon>malvids</taxon>
        <taxon>Malvales</taxon>
        <taxon>Dipterocarpaceae</taxon>
        <taxon>Rubroshorea</taxon>
    </lineage>
</organism>
<accession>A0AAV5MBZ1</accession>
<comment type="caution">
    <text evidence="1">The sequence shown here is derived from an EMBL/GenBank/DDBJ whole genome shotgun (WGS) entry which is preliminary data.</text>
</comment>
<name>A0AAV5MBZ1_9ROSI</name>
<sequence>MGLLLKLIGIEVSKRTMLMAREITPKLFVVASN</sequence>
<dbReference type="EMBL" id="BPVZ01000227">
    <property type="protein sequence ID" value="GKV47391.1"/>
    <property type="molecule type" value="Genomic_DNA"/>
</dbReference>
<dbReference type="AlphaFoldDB" id="A0AAV5MBZ1"/>
<keyword evidence="2" id="KW-1185">Reference proteome</keyword>
<dbReference type="Proteomes" id="UP001054252">
    <property type="component" value="Unassembled WGS sequence"/>
</dbReference>